<feature type="compositionally biased region" description="Acidic residues" evidence="1">
    <location>
        <begin position="623"/>
        <end position="638"/>
    </location>
</feature>
<feature type="region of interest" description="Disordered" evidence="1">
    <location>
        <begin position="167"/>
        <end position="209"/>
    </location>
</feature>
<feature type="compositionally biased region" description="Polar residues" evidence="1">
    <location>
        <begin position="177"/>
        <end position="189"/>
    </location>
</feature>
<dbReference type="InterPro" id="IPR001357">
    <property type="entry name" value="BRCT_dom"/>
</dbReference>
<feature type="region of interest" description="Disordered" evidence="1">
    <location>
        <begin position="558"/>
        <end position="638"/>
    </location>
</feature>
<evidence type="ECO:0000256" key="1">
    <source>
        <dbReference type="SAM" id="MobiDB-lite"/>
    </source>
</evidence>
<protein>
    <recommendedName>
        <fullName evidence="2">BRCT domain-containing protein</fullName>
    </recommendedName>
</protein>
<feature type="domain" description="BRCT" evidence="2">
    <location>
        <begin position="29"/>
        <end position="117"/>
    </location>
</feature>
<feature type="compositionally biased region" description="Low complexity" evidence="1">
    <location>
        <begin position="569"/>
        <end position="579"/>
    </location>
</feature>
<comment type="caution">
    <text evidence="3">The sequence shown here is derived from an EMBL/GenBank/DDBJ whole genome shotgun (WGS) entry which is preliminary data.</text>
</comment>
<dbReference type="Proteomes" id="UP001164286">
    <property type="component" value="Unassembled WGS sequence"/>
</dbReference>
<gene>
    <name evidence="3" type="ORF">MKK02DRAFT_41909</name>
</gene>
<reference evidence="3" key="1">
    <citation type="journal article" date="2022" name="G3 (Bethesda)">
        <title>High quality genome of the basidiomycete yeast Dioszegia hungarica PDD-24b-2 isolated from cloud water.</title>
        <authorList>
            <person name="Jarrige D."/>
            <person name="Haridas S."/>
            <person name="Bleykasten-Grosshans C."/>
            <person name="Joly M."/>
            <person name="Nadalig T."/>
            <person name="Sancelme M."/>
            <person name="Vuilleumier S."/>
            <person name="Grigoriev I.V."/>
            <person name="Amato P."/>
            <person name="Bringel F."/>
        </authorList>
    </citation>
    <scope>NUCLEOTIDE SEQUENCE</scope>
    <source>
        <strain evidence="3">PDD-24b-2</strain>
    </source>
</reference>
<dbReference type="PROSITE" id="PS50172">
    <property type="entry name" value="BRCT"/>
    <property type="match status" value="1"/>
</dbReference>
<dbReference type="SUPFAM" id="SSF52113">
    <property type="entry name" value="BRCT domain"/>
    <property type="match status" value="1"/>
</dbReference>
<dbReference type="InterPro" id="IPR036420">
    <property type="entry name" value="BRCT_dom_sf"/>
</dbReference>
<organism evidence="3 4">
    <name type="scientific">Dioszegia hungarica</name>
    <dbReference type="NCBI Taxonomy" id="4972"/>
    <lineage>
        <taxon>Eukaryota</taxon>
        <taxon>Fungi</taxon>
        <taxon>Dikarya</taxon>
        <taxon>Basidiomycota</taxon>
        <taxon>Agaricomycotina</taxon>
        <taxon>Tremellomycetes</taxon>
        <taxon>Tremellales</taxon>
        <taxon>Bulleribasidiaceae</taxon>
        <taxon>Dioszegia</taxon>
    </lineage>
</organism>
<dbReference type="Gene3D" id="3.40.50.10190">
    <property type="entry name" value="BRCT domain"/>
    <property type="match status" value="2"/>
</dbReference>
<evidence type="ECO:0000313" key="3">
    <source>
        <dbReference type="EMBL" id="KAI9638882.1"/>
    </source>
</evidence>
<evidence type="ECO:0000259" key="2">
    <source>
        <dbReference type="PROSITE" id="PS50172"/>
    </source>
</evidence>
<name>A0AA38HD79_9TREE</name>
<sequence length="670" mass="73276">MPPTGPRGGIFAPPFGKIYLDPSLPSHTDLLALLRKNGAQLVDTPSDTSCRIIILHPSSTASFDAYCHPVWLTMAARFRYLRKIRAGGVEEWKVRTIVSEEWVGKCVDANKVLGEEEGWGGCRKGGPPIRPQVSPTVPVPRTFAPVASEATPATHLLSASANTISSSTQMMGADPENNASGSSRSTSLAPSGRGEPTPPPPPPQPRSIVLAPKAPALNTFSNDWQHERSPPVILEGFKIFLDKGRYGRKQTMASIGKSKGLVVPTIEEATHALLSPVLRAEAQNRADTIRRAAARGTWCLCYDWLEESWTAGKVLSEWNYVYEGGVPKGAAEARASEEESKGTPKPKALVAAAKHTVPAATPASQGSSGPVKENAKRKMPNEQLCQIFRNAQAFSLKDGENKKTMIQKLVADHPEYTEHTFLYLYSSWKNSTHRFSPYAKDVEYKKHTALFAPLLALVRTGVSLGDIATRLASDHPAYGFSAQAWEVHLGNYLRDLEPHHWTNTSHNRRMELVTIFKRDHDRSELKYVDVIADTGESRPYVDKIYRLWRLGQLKDVPDDAQPSAMVRSEGVTEAGAEAGVDGEGDGNTPGLTADRASSSSSVKRKAVGSSGNGRSRTKRAREDEEDEMMLDIELEVGPDEPITRAAARREKMAAEVTDLCFSSGEDDYEI</sequence>
<dbReference type="EMBL" id="JAKWFO010000002">
    <property type="protein sequence ID" value="KAI9638882.1"/>
    <property type="molecule type" value="Genomic_DNA"/>
</dbReference>
<keyword evidence="4" id="KW-1185">Reference proteome</keyword>
<dbReference type="AlphaFoldDB" id="A0AA38HD79"/>
<evidence type="ECO:0000313" key="4">
    <source>
        <dbReference type="Proteomes" id="UP001164286"/>
    </source>
</evidence>
<feature type="compositionally biased region" description="Pro residues" evidence="1">
    <location>
        <begin position="196"/>
        <end position="205"/>
    </location>
</feature>
<dbReference type="GeneID" id="77730969"/>
<proteinExistence type="predicted"/>
<accession>A0AA38HD79</accession>
<feature type="region of interest" description="Disordered" evidence="1">
    <location>
        <begin position="353"/>
        <end position="376"/>
    </location>
</feature>
<dbReference type="RefSeq" id="XP_052948659.1">
    <property type="nucleotide sequence ID" value="XM_053091764.1"/>
</dbReference>